<accession>A0A6V7BS04</accession>
<dbReference type="EMBL" id="LR828261">
    <property type="protein sequence ID" value="CAD0304422.1"/>
    <property type="molecule type" value="Genomic_DNA"/>
</dbReference>
<reference evidence="3" key="4">
    <citation type="submission" date="2020-07" db="EMBL/GenBank/DDBJ databases">
        <authorList>
            <person name="Pothier F. J."/>
        </authorList>
    </citation>
    <scope>NUCLEOTIDE SEQUENCE</scope>
    <source>
        <strain evidence="3">CFBP 2533</strain>
    </source>
</reference>
<dbReference type="EMBL" id="LR828261">
    <property type="protein sequence ID" value="CAD0304419.1"/>
    <property type="molecule type" value="Genomic_DNA"/>
</dbReference>
<feature type="compositionally biased region" description="Basic and acidic residues" evidence="1">
    <location>
        <begin position="77"/>
        <end position="92"/>
    </location>
</feature>
<keyword evidence="2" id="KW-0732">Signal</keyword>
<evidence type="ECO:0008006" key="6">
    <source>
        <dbReference type="Google" id="ProtNLM"/>
    </source>
</evidence>
<proteinExistence type="predicted"/>
<reference evidence="5" key="2">
    <citation type="journal article" date="2020" name="Syst. Appl. Microbiol.">
        <title>Clarifying the taxonomy of the causal agent of bacterial leaf spot of lettuce through a polyphasic approach reveals that Xanthomonas cynarae Trebaol et al. 2000 emend. Timilsina et al. 2019 is a later heterotypic synonym of Xanthomonas hortorum Vauterin et al. 1995.</title>
        <authorList>
            <person name="Moriniere L."/>
            <person name="Burlet A."/>
            <person name="Rosenthal E.R."/>
            <person name="Nesme X."/>
            <person name="Portier P."/>
            <person name="Bull C.T."/>
            <person name="Lavire C."/>
            <person name="Fischer-Le Saux M."/>
            <person name="Bertolla F."/>
        </authorList>
    </citation>
    <scope>NUCLEOTIDE SEQUENCE [LARGE SCALE GENOMIC DNA]</scope>
    <source>
        <strain evidence="5">CFBP2533</strain>
    </source>
</reference>
<feature type="signal peptide" evidence="2">
    <location>
        <begin position="1"/>
        <end position="18"/>
    </location>
</feature>
<organism evidence="3">
    <name type="scientific">Xanthomonas hortorum pv. pelargonii</name>
    <dbReference type="NCBI Taxonomy" id="453602"/>
    <lineage>
        <taxon>Bacteria</taxon>
        <taxon>Pseudomonadati</taxon>
        <taxon>Pseudomonadota</taxon>
        <taxon>Gammaproteobacteria</taxon>
        <taxon>Lysobacterales</taxon>
        <taxon>Lysobacteraceae</taxon>
        <taxon>Xanthomonas</taxon>
    </lineage>
</organism>
<feature type="region of interest" description="Disordered" evidence="1">
    <location>
        <begin position="70"/>
        <end position="92"/>
    </location>
</feature>
<gene>
    <name evidence="3" type="ORF">CFBP2533_05430</name>
    <name evidence="4" type="ORF">E1J24_21380</name>
</gene>
<dbReference type="RefSeq" id="WP_233366642.1">
    <property type="nucleotide sequence ID" value="NZ_CP098604.1"/>
</dbReference>
<sequence length="187" mass="20274">MRRFISSLPALGLTLLLAACGDKQGVADNTASAPVAPTSNAHSPASMEAAKQGQNDMIKECSGARLHLTALPSKSGDSPKTRVEIERDGERQELAPPAEMVDYTAVGLGCAEDGKGTNYFVIQYGELPYGCEFCEWFFLYDAKGQLLNHAAPPLREQDGQQSPNNDEYEHKLEALGLKHPELVPFQP</sequence>
<evidence type="ECO:0000256" key="2">
    <source>
        <dbReference type="SAM" id="SignalP"/>
    </source>
</evidence>
<dbReference type="Proteomes" id="UP000548771">
    <property type="component" value="Unassembled WGS sequence"/>
</dbReference>
<evidence type="ECO:0000313" key="4">
    <source>
        <dbReference type="EMBL" id="NMI24318.1"/>
    </source>
</evidence>
<evidence type="ECO:0000313" key="5">
    <source>
        <dbReference type="Proteomes" id="UP000548771"/>
    </source>
</evidence>
<evidence type="ECO:0000256" key="1">
    <source>
        <dbReference type="SAM" id="MobiDB-lite"/>
    </source>
</evidence>
<evidence type="ECO:0000313" key="3">
    <source>
        <dbReference type="EMBL" id="CAD0304422.1"/>
    </source>
</evidence>
<dbReference type="AlphaFoldDB" id="A0A6V7BS04"/>
<reference evidence="4" key="3">
    <citation type="journal article" date="2020" name="Syst. Appl. Microbiol.">
        <title>Clarifying the taxonomy of the causal agent of bacterial leaf spot of lettuce through a polyphasic approach reveals that Xanthomonas cynarae Trebaol et al. 2000 emend. Timilsina et al. 2019 is a later heterotypic synonym of Xanthomonas hortorum Vauterin et al. 1995.</title>
        <authorList>
            <person name="Moriniere L."/>
            <person name="Burlet A."/>
            <person name="Rosenthal E.R."/>
            <person name="Nesme X."/>
            <person name="Portier P."/>
            <person name="Bull C.T."/>
            <person name="Lavire C."/>
            <person name="Fischer-Le Saux M."/>
            <person name="Bertolla F."/>
        </authorList>
    </citation>
    <scope>NUCLEOTIDE SEQUENCE</scope>
    <source>
        <strain evidence="4">CFBP2533</strain>
    </source>
</reference>
<feature type="compositionally biased region" description="Basic and acidic residues" evidence="1">
    <location>
        <begin position="167"/>
        <end position="181"/>
    </location>
</feature>
<reference evidence="4" key="1">
    <citation type="submission" date="2019-03" db="EMBL/GenBank/DDBJ databases">
        <authorList>
            <person name="Moriniere L."/>
            <person name="Burlet A."/>
            <person name="Rosenthal E."/>
            <person name="Portier P."/>
            <person name="Lavire C."/>
            <person name="Nesme X."/>
            <person name="Bull C.T."/>
            <person name="Le Saux M."/>
            <person name="Bertolla F."/>
        </authorList>
    </citation>
    <scope>NUCLEOTIDE SEQUENCE</scope>
    <source>
        <strain evidence="4">CFBP2533</strain>
    </source>
</reference>
<protein>
    <recommendedName>
        <fullName evidence="6">Lipoprotein</fullName>
    </recommendedName>
</protein>
<name>A0A6V7BS04_9XANT</name>
<feature type="region of interest" description="Disordered" evidence="1">
    <location>
        <begin position="154"/>
        <end position="187"/>
    </location>
</feature>
<feature type="chain" id="PRO_5042750266" description="Lipoprotein" evidence="2">
    <location>
        <begin position="19"/>
        <end position="187"/>
    </location>
</feature>
<dbReference type="EMBL" id="SMDX01000040">
    <property type="protein sequence ID" value="NMI24318.1"/>
    <property type="molecule type" value="Genomic_DNA"/>
</dbReference>
<dbReference type="PROSITE" id="PS51257">
    <property type="entry name" value="PROKAR_LIPOPROTEIN"/>
    <property type="match status" value="1"/>
</dbReference>